<accession>A0A3S1CUF2</accession>
<dbReference type="PANTHER" id="PTHR43471">
    <property type="entry name" value="ABC TRANSPORTER PERMEASE"/>
    <property type="match status" value="1"/>
</dbReference>
<organism evidence="1 2">
    <name type="scientific">Chitinophaga solisilvae</name>
    <dbReference type="NCBI Taxonomy" id="1233460"/>
    <lineage>
        <taxon>Bacteria</taxon>
        <taxon>Pseudomonadati</taxon>
        <taxon>Bacteroidota</taxon>
        <taxon>Chitinophagia</taxon>
        <taxon>Chitinophagales</taxon>
        <taxon>Chitinophagaceae</taxon>
        <taxon>Chitinophaga</taxon>
    </lineage>
</organism>
<protein>
    <submittedName>
        <fullName evidence="1">DUF3526 domain-containing protein</fullName>
    </submittedName>
</protein>
<dbReference type="PROSITE" id="PS51257">
    <property type="entry name" value="PROKAR_LIPOPROTEIN"/>
    <property type="match status" value="1"/>
</dbReference>
<dbReference type="AlphaFoldDB" id="A0A3S1CUF2"/>
<sequence length="476" mass="53882">MRYSIQIIASELRALFRTAVLPVLTAVCLAAGSCALFYGHHVTQQRVAGIDSMQRQYTERYTAMYTSLRADTATEQGKQNYQAAIEPAVVEYRLYNNAVQLPGAMSVLAIGMSDVARHYYPVKINAGYTPAEEKLSNPQQLMTGNFDLAFVCIYLLPLMLIALTYNLFSQEQEQGTLKLLIIQQGSFRRILLMRLCIRWVLLLLLVTFLILAGIIFLPAGIPVNAGEVWTWIAVTAAYTLFWAGVCWVVTTWGKSSGVNLIALLSCWLLLLVVMPAVIHFRISDTGVTDDTATNASRQRDIAWDTWELPQRQLLDSFYQVYPQYRNHLAYDTSEGSMRRSMAYYQLAEQRMDRILAPQQQRRQQQLAGVTAAYAWSPAVYAQALYSRIAHTDITDDYYFRQQVTAFREQWKHYFYGFYFNNRQFTAAAYATIPKYQPADDPDAGRMIGKGILYLTAAGIVLLAAGCVIAGRRNIQL</sequence>
<dbReference type="EMBL" id="RIAR02000001">
    <property type="protein sequence ID" value="NSL87712.1"/>
    <property type="molecule type" value="Genomic_DNA"/>
</dbReference>
<dbReference type="Pfam" id="PF12679">
    <property type="entry name" value="ABC2_membrane_2"/>
    <property type="match status" value="1"/>
</dbReference>
<evidence type="ECO:0000313" key="1">
    <source>
        <dbReference type="EMBL" id="NSL87712.1"/>
    </source>
</evidence>
<dbReference type="InterPro" id="IPR021913">
    <property type="entry name" value="DUF3526"/>
</dbReference>
<comment type="caution">
    <text evidence="1">The sequence shown here is derived from an EMBL/GenBank/DDBJ whole genome shotgun (WGS) entry which is preliminary data.</text>
</comment>
<dbReference type="Proteomes" id="UP000281028">
    <property type="component" value="Unassembled WGS sequence"/>
</dbReference>
<dbReference type="GO" id="GO:0005886">
    <property type="term" value="C:plasma membrane"/>
    <property type="evidence" value="ECO:0007669"/>
    <property type="project" value="UniProtKB-SubCell"/>
</dbReference>
<dbReference type="GO" id="GO:0140359">
    <property type="term" value="F:ABC-type transporter activity"/>
    <property type="evidence" value="ECO:0007669"/>
    <property type="project" value="InterPro"/>
</dbReference>
<evidence type="ECO:0000313" key="2">
    <source>
        <dbReference type="Proteomes" id="UP000281028"/>
    </source>
</evidence>
<dbReference type="OrthoDB" id="6016419at2"/>
<proteinExistence type="predicted"/>
<name>A0A3S1CUF2_9BACT</name>
<dbReference type="Pfam" id="PF12040">
    <property type="entry name" value="DUF3526"/>
    <property type="match status" value="1"/>
</dbReference>
<reference evidence="1" key="1">
    <citation type="submission" date="2020-05" db="EMBL/GenBank/DDBJ databases">
        <title>Chitinophaga laudate sp. nov., isolated from a tropical peat swamp.</title>
        <authorList>
            <person name="Goh C.B.S."/>
            <person name="Lee M.S."/>
            <person name="Parimannan S."/>
            <person name="Pasbakhsh P."/>
            <person name="Yule C.M."/>
            <person name="Rajandas H."/>
            <person name="Loke S."/>
            <person name="Croft L."/>
            <person name="Tan J.B.L."/>
        </authorList>
    </citation>
    <scope>NUCLEOTIDE SEQUENCE</scope>
    <source>
        <strain evidence="1">Mgbs1</strain>
    </source>
</reference>
<keyword evidence="2" id="KW-1185">Reference proteome</keyword>
<gene>
    <name evidence="1" type="ORF">ECE50_012765</name>
</gene>